<comment type="caution">
    <text evidence="1">The sequence shown here is derived from an EMBL/GenBank/DDBJ whole genome shotgun (WGS) entry which is preliminary data.</text>
</comment>
<accession>A0ABV0QKJ7</accession>
<protein>
    <recommendedName>
        <fullName evidence="3">Exocyst complex component 5</fullName>
    </recommendedName>
</protein>
<reference evidence="1 2" key="1">
    <citation type="submission" date="2021-06" db="EMBL/GenBank/DDBJ databases">
        <authorList>
            <person name="Palmer J.M."/>
        </authorList>
    </citation>
    <scope>NUCLEOTIDE SEQUENCE [LARGE SCALE GENOMIC DNA]</scope>
    <source>
        <strain evidence="1 2">XC_2019</strain>
        <tissue evidence="1">Muscle</tissue>
    </source>
</reference>
<proteinExistence type="predicted"/>
<dbReference type="EMBL" id="JAHRIN010013860">
    <property type="protein sequence ID" value="MEQ2196088.1"/>
    <property type="molecule type" value="Genomic_DNA"/>
</dbReference>
<dbReference type="Proteomes" id="UP001434883">
    <property type="component" value="Unassembled WGS sequence"/>
</dbReference>
<name>A0ABV0QKJ7_9TELE</name>
<evidence type="ECO:0000313" key="1">
    <source>
        <dbReference type="EMBL" id="MEQ2196088.1"/>
    </source>
</evidence>
<sequence length="79" mass="8722">MATTAQLFEEPFDADEYIERLAWRTPGGGSKGGAEAFDPKRVSLTDQGTTLCLRLLLMGLGKRASVWRGWKMTLSCSHC</sequence>
<gene>
    <name evidence="1" type="ORF">XENOCAPTIV_023780</name>
</gene>
<keyword evidence="2" id="KW-1185">Reference proteome</keyword>
<evidence type="ECO:0008006" key="3">
    <source>
        <dbReference type="Google" id="ProtNLM"/>
    </source>
</evidence>
<organism evidence="1 2">
    <name type="scientific">Xenoophorus captivus</name>
    <dbReference type="NCBI Taxonomy" id="1517983"/>
    <lineage>
        <taxon>Eukaryota</taxon>
        <taxon>Metazoa</taxon>
        <taxon>Chordata</taxon>
        <taxon>Craniata</taxon>
        <taxon>Vertebrata</taxon>
        <taxon>Euteleostomi</taxon>
        <taxon>Actinopterygii</taxon>
        <taxon>Neopterygii</taxon>
        <taxon>Teleostei</taxon>
        <taxon>Neoteleostei</taxon>
        <taxon>Acanthomorphata</taxon>
        <taxon>Ovalentaria</taxon>
        <taxon>Atherinomorphae</taxon>
        <taxon>Cyprinodontiformes</taxon>
        <taxon>Goodeidae</taxon>
        <taxon>Xenoophorus</taxon>
    </lineage>
</organism>
<evidence type="ECO:0000313" key="2">
    <source>
        <dbReference type="Proteomes" id="UP001434883"/>
    </source>
</evidence>